<feature type="transmembrane region" description="Helical" evidence="1">
    <location>
        <begin position="6"/>
        <end position="27"/>
    </location>
</feature>
<dbReference type="RefSeq" id="WP_217668878.1">
    <property type="nucleotide sequence ID" value="NZ_JAHRID010000003.1"/>
</dbReference>
<evidence type="ECO:0000313" key="3">
    <source>
        <dbReference type="Proteomes" id="UP000704611"/>
    </source>
</evidence>
<keyword evidence="1" id="KW-1133">Transmembrane helix</keyword>
<gene>
    <name evidence="2" type="ORF">KQY15_09130</name>
</gene>
<keyword evidence="1" id="KW-0472">Membrane</keyword>
<name>A0ABS6MKZ0_9GAMM</name>
<organism evidence="2 3">
    <name type="scientific">Arsukibacterium indicum</name>
    <dbReference type="NCBI Taxonomy" id="2848612"/>
    <lineage>
        <taxon>Bacteria</taxon>
        <taxon>Pseudomonadati</taxon>
        <taxon>Pseudomonadota</taxon>
        <taxon>Gammaproteobacteria</taxon>
        <taxon>Chromatiales</taxon>
        <taxon>Chromatiaceae</taxon>
        <taxon>Arsukibacterium</taxon>
    </lineage>
</organism>
<proteinExistence type="predicted"/>
<comment type="caution">
    <text evidence="2">The sequence shown here is derived from an EMBL/GenBank/DDBJ whole genome shotgun (WGS) entry which is preliminary data.</text>
</comment>
<dbReference type="Proteomes" id="UP000704611">
    <property type="component" value="Unassembled WGS sequence"/>
</dbReference>
<accession>A0ABS6MKZ0</accession>
<evidence type="ECO:0000313" key="2">
    <source>
        <dbReference type="EMBL" id="MBV2129255.1"/>
    </source>
</evidence>
<dbReference type="EMBL" id="JAHRID010000003">
    <property type="protein sequence ID" value="MBV2129255.1"/>
    <property type="molecule type" value="Genomic_DNA"/>
</dbReference>
<keyword evidence="1" id="KW-0812">Transmembrane</keyword>
<evidence type="ECO:0000256" key="1">
    <source>
        <dbReference type="SAM" id="Phobius"/>
    </source>
</evidence>
<keyword evidence="3" id="KW-1185">Reference proteome</keyword>
<evidence type="ECO:0008006" key="4">
    <source>
        <dbReference type="Google" id="ProtNLM"/>
    </source>
</evidence>
<sequence>MADLLSIANIVAIFAAVGTAWLGIVTYRRQKEIDLEYHKEQLEREAVTEYLASLDTLINHAAYCEGSGTHDQADKILLCKKNINKIYIYAPAEVVDAMDKLLTEATELASVISKIPNAEIYDDAKVALYDNERAKTQHAYLEAVNVVRKHVGLHKQPVGAVQLLLLGKK</sequence>
<protein>
    <recommendedName>
        <fullName evidence="4">DUF2489 domain-containing protein</fullName>
    </recommendedName>
</protein>
<reference evidence="2 3" key="1">
    <citation type="submission" date="2021-06" db="EMBL/GenBank/DDBJ databases">
        <title>Rheinheimera indica sp. nov., isolated from deep-sea sediment.</title>
        <authorList>
            <person name="Wang Z."/>
            <person name="Zhang X.-Y."/>
        </authorList>
    </citation>
    <scope>NUCLEOTIDE SEQUENCE [LARGE SCALE GENOMIC DNA]</scope>
    <source>
        <strain evidence="2 3">SM2107</strain>
    </source>
</reference>